<organism evidence="2 3">
    <name type="scientific">Arctia plantaginis</name>
    <name type="common">Wood tiger moth</name>
    <name type="synonym">Phalaena plantaginis</name>
    <dbReference type="NCBI Taxonomy" id="874455"/>
    <lineage>
        <taxon>Eukaryota</taxon>
        <taxon>Metazoa</taxon>
        <taxon>Ecdysozoa</taxon>
        <taxon>Arthropoda</taxon>
        <taxon>Hexapoda</taxon>
        <taxon>Insecta</taxon>
        <taxon>Pterygota</taxon>
        <taxon>Neoptera</taxon>
        <taxon>Endopterygota</taxon>
        <taxon>Lepidoptera</taxon>
        <taxon>Glossata</taxon>
        <taxon>Ditrysia</taxon>
        <taxon>Noctuoidea</taxon>
        <taxon>Erebidae</taxon>
        <taxon>Arctiinae</taxon>
        <taxon>Arctia</taxon>
    </lineage>
</organism>
<dbReference type="AlphaFoldDB" id="A0A8S1BIL2"/>
<evidence type="ECO:0000313" key="2">
    <source>
        <dbReference type="EMBL" id="CAB3256954.1"/>
    </source>
</evidence>
<keyword evidence="3" id="KW-1185">Reference proteome</keyword>
<sequence>MEKRDNRLQTGSGGGKKCKYDDSDEMILKIIGKDSPAIDGLQIPESSGSNETKVYVPVFIAETPPSRPQNQIRRKSDHARQSALSPKIIALGNGLHPLSHVCATEEHLITLAS</sequence>
<dbReference type="EMBL" id="CADEBC010000589">
    <property type="protein sequence ID" value="CAB3256954.1"/>
    <property type="molecule type" value="Genomic_DNA"/>
</dbReference>
<evidence type="ECO:0000256" key="1">
    <source>
        <dbReference type="SAM" id="MobiDB-lite"/>
    </source>
</evidence>
<protein>
    <submittedName>
        <fullName evidence="2">Uncharacterized protein</fullName>
    </submittedName>
</protein>
<accession>A0A8S1BIL2</accession>
<evidence type="ECO:0000313" key="3">
    <source>
        <dbReference type="Proteomes" id="UP000494106"/>
    </source>
</evidence>
<proteinExistence type="predicted"/>
<reference evidence="2 3" key="1">
    <citation type="submission" date="2020-04" db="EMBL/GenBank/DDBJ databases">
        <authorList>
            <person name="Wallbank WR R."/>
            <person name="Pardo Diaz C."/>
            <person name="Kozak K."/>
            <person name="Martin S."/>
            <person name="Jiggins C."/>
            <person name="Moest M."/>
            <person name="Warren A I."/>
            <person name="Byers J.R.P. K."/>
            <person name="Montejo-Kovacevich G."/>
            <person name="Yen C E."/>
        </authorList>
    </citation>
    <scope>NUCLEOTIDE SEQUENCE [LARGE SCALE GENOMIC DNA]</scope>
</reference>
<feature type="region of interest" description="Disordered" evidence="1">
    <location>
        <begin position="62"/>
        <end position="83"/>
    </location>
</feature>
<comment type="caution">
    <text evidence="2">The sequence shown here is derived from an EMBL/GenBank/DDBJ whole genome shotgun (WGS) entry which is preliminary data.</text>
</comment>
<dbReference type="OrthoDB" id="5803015at2759"/>
<dbReference type="Proteomes" id="UP000494106">
    <property type="component" value="Unassembled WGS sequence"/>
</dbReference>
<name>A0A8S1BIL2_ARCPL</name>
<gene>
    <name evidence="2" type="ORF">APLA_LOCUS15667</name>
</gene>